<dbReference type="Gene3D" id="3.30.70.1430">
    <property type="entry name" value="Multidrug efflux transporter AcrB pore domain"/>
    <property type="match status" value="2"/>
</dbReference>
<dbReference type="GO" id="GO:0005886">
    <property type="term" value="C:plasma membrane"/>
    <property type="evidence" value="ECO:0007669"/>
    <property type="project" value="TreeGrafter"/>
</dbReference>
<feature type="transmembrane region" description="Helical" evidence="2">
    <location>
        <begin position="973"/>
        <end position="994"/>
    </location>
</feature>
<dbReference type="PANTHER" id="PTHR32063">
    <property type="match status" value="1"/>
</dbReference>
<dbReference type="SUPFAM" id="SSF82866">
    <property type="entry name" value="Multidrug efflux transporter AcrB transmembrane domain"/>
    <property type="match status" value="2"/>
</dbReference>
<organism evidence="3">
    <name type="scientific">hydrothermal vent metagenome</name>
    <dbReference type="NCBI Taxonomy" id="652676"/>
    <lineage>
        <taxon>unclassified sequences</taxon>
        <taxon>metagenomes</taxon>
        <taxon>ecological metagenomes</taxon>
    </lineage>
</organism>
<dbReference type="InterPro" id="IPR027463">
    <property type="entry name" value="AcrB_DN_DC_subdom"/>
</dbReference>
<feature type="compositionally biased region" description="Basic residues" evidence="1">
    <location>
        <begin position="1176"/>
        <end position="1212"/>
    </location>
</feature>
<accession>A0A3B0ZUI1</accession>
<reference evidence="3" key="1">
    <citation type="submission" date="2018-06" db="EMBL/GenBank/DDBJ databases">
        <authorList>
            <person name="Zhirakovskaya E."/>
        </authorList>
    </citation>
    <scope>NUCLEOTIDE SEQUENCE</scope>
</reference>
<dbReference type="PRINTS" id="PR00702">
    <property type="entry name" value="ACRIFLAVINRP"/>
</dbReference>
<feature type="transmembrane region" description="Helical" evidence="2">
    <location>
        <begin position="490"/>
        <end position="512"/>
    </location>
</feature>
<feature type="transmembrane region" description="Helical" evidence="2">
    <location>
        <begin position="458"/>
        <end position="478"/>
    </location>
</feature>
<dbReference type="PANTHER" id="PTHR32063:SF16">
    <property type="entry name" value="CATION EFFLUX SYSTEM (ACRB_ACRD_ACRF FAMILY)"/>
    <property type="match status" value="1"/>
</dbReference>
<feature type="transmembrane region" description="Helical" evidence="2">
    <location>
        <begin position="361"/>
        <end position="380"/>
    </location>
</feature>
<dbReference type="Gene3D" id="3.30.70.1440">
    <property type="entry name" value="Multidrug efflux transporter AcrB pore domain"/>
    <property type="match status" value="1"/>
</dbReference>
<dbReference type="SUPFAM" id="SSF82693">
    <property type="entry name" value="Multidrug efflux transporter AcrB pore domain, PN1, PN2, PC1 and PC2 subdomains"/>
    <property type="match status" value="3"/>
</dbReference>
<evidence type="ECO:0000313" key="3">
    <source>
        <dbReference type="EMBL" id="VAW90997.1"/>
    </source>
</evidence>
<dbReference type="Pfam" id="PF00873">
    <property type="entry name" value="ACR_tran"/>
    <property type="match status" value="1"/>
</dbReference>
<keyword evidence="2" id="KW-1133">Transmembrane helix</keyword>
<feature type="transmembrane region" description="Helical" evidence="2">
    <location>
        <begin position="947"/>
        <end position="967"/>
    </location>
</feature>
<feature type="region of interest" description="Disordered" evidence="1">
    <location>
        <begin position="1176"/>
        <end position="1219"/>
    </location>
</feature>
<name>A0A3B0ZUI1_9ZZZZ</name>
<dbReference type="Gene3D" id="3.30.2090.10">
    <property type="entry name" value="Multidrug efflux transporter AcrB TolC docking domain, DN and DC subdomains"/>
    <property type="match status" value="2"/>
</dbReference>
<keyword evidence="2" id="KW-0812">Transmembrane</keyword>
<feature type="transmembrane region" description="Helical" evidence="2">
    <location>
        <begin position="556"/>
        <end position="574"/>
    </location>
</feature>
<feature type="transmembrane region" description="Helical" evidence="2">
    <location>
        <begin position="1044"/>
        <end position="1064"/>
    </location>
</feature>
<proteinExistence type="predicted"/>
<feature type="transmembrane region" description="Helical" evidence="2">
    <location>
        <begin position="29"/>
        <end position="47"/>
    </location>
</feature>
<feature type="transmembrane region" description="Helical" evidence="2">
    <location>
        <begin position="413"/>
        <end position="437"/>
    </location>
</feature>
<feature type="transmembrane region" description="Helical" evidence="2">
    <location>
        <begin position="387"/>
        <end position="407"/>
    </location>
</feature>
<dbReference type="Gene3D" id="3.30.70.1320">
    <property type="entry name" value="Multidrug efflux transporter AcrB pore domain like"/>
    <property type="match status" value="1"/>
</dbReference>
<dbReference type="EMBL" id="UOFS01000005">
    <property type="protein sequence ID" value="VAW90997.1"/>
    <property type="molecule type" value="Genomic_DNA"/>
</dbReference>
<sequence>MHSTENIKNSGQHLGMAGKLARAFIDSPLSPLLLLVSLAIGILGLLLTPRQEDPQISVPMVDIFVSYPGASSQQVSSLVADPLERIMSEIPGVKHVYSASQREQSMITVEFEVGEDMESSLVKLYNKLESNRDRIPPGVSTPLVKPKGVDDVPLVTLTLWSQSSDDATLRLIALEVIQRLKEVKDTSQSFVVGGRSEQIRIEVYPERLSGYGITLDQIANTIRSANTQRGVGQVESNNSSYQLYTGTFLKHAKDVKNLIVGLYNEQPVYLADVAQVIEGPAETKHITSYYTGKAASAEQTITAAPAVTLAIAKKIGSNGVSVANAILDKVEYLKGRTIPGNVNVSVTRNYGATANDKVNELIFKLFIATIVVTILVWFSLGRSAATVVLIVIPVVILVTIFCAWILNFTIDRVSLFALIFSIGILVDDAIVVVENIYRRWLLNNETSTETAIDAVREVGNPTILATFTVIAALLPMAYVSGMMGPYMAPIPALGSVAMLFSLFTAFLFTPWLTMRLKPSLKNLTIAAEKEHQQSEKLERFYRGIITPLIRDKIKGVVFLITLIGIFFISTTLFITNSVRVKMMPLDNKPEFNIIINFPEGTALPTTANLTHRLALMVGNINEVVATQTYVGTASPFNFNGLVRHYYLRQNPWQADIQVQLLHKRDRQRSSHEIAVEARKLLATVAHEAGAKIQIVEMPPGPPVLQSVVAEVYGPNAQTRRLFTKDLTSFFENAKHLDDVDNFLQEKHDVLKFNINREKAQRYGVDSESINRALEMTMGGFILGSAQPSSLLDSTLLVLQAPYAVRADYRRLGDLPIASRTGTQLATQIPLAELGYFSREQQQPIIYHKDLRAVEYVTAETVGRLAAPIYGMAEVEAQLKNYIAPDGVVVSGEYLGAPVNSSKSAFEWAGEWTVTYETFRDMGLAFAVALILIYMLVVWEFSNFILPAIVMAPIPLTLIGIIPGHWLLDAEFTATSMIGFIALAGIIVRNSILLVDFSRQEVNKGVPVQEALIQACKARTRPILITAGALLGGSSVILFDPIFQGMAISLMFGGLISTLLTLLIIPLGCISGRAAFCPASLTDDDSKKPCQLLEDNKKSKSALSDLVFIKMFKNISAVLKLVSTSILTDLRNTIVAFIETIKLALLAIMRLFKQKIITEPVTSESVTNGTATVKPAVKKQATKKNKAKKTVTKKTKKKTTAKKGTVKKPQRSTKQKDNEE</sequence>
<feature type="transmembrane region" description="Helical" evidence="2">
    <location>
        <begin position="1021"/>
        <end position="1038"/>
    </location>
</feature>
<feature type="transmembrane region" description="Helical" evidence="2">
    <location>
        <begin position="921"/>
        <end position="940"/>
    </location>
</feature>
<dbReference type="AlphaFoldDB" id="A0A3B0ZUI1"/>
<evidence type="ECO:0000256" key="1">
    <source>
        <dbReference type="SAM" id="MobiDB-lite"/>
    </source>
</evidence>
<protein>
    <submittedName>
        <fullName evidence="3">Acriflavin resistance protein</fullName>
    </submittedName>
</protein>
<evidence type="ECO:0000256" key="2">
    <source>
        <dbReference type="SAM" id="Phobius"/>
    </source>
</evidence>
<dbReference type="SUPFAM" id="SSF82714">
    <property type="entry name" value="Multidrug efflux transporter AcrB TolC docking domain, DN and DC subdomains"/>
    <property type="match status" value="2"/>
</dbReference>
<keyword evidence="2" id="KW-0472">Membrane</keyword>
<dbReference type="InterPro" id="IPR001036">
    <property type="entry name" value="Acrflvin-R"/>
</dbReference>
<dbReference type="Gene3D" id="1.20.1640.10">
    <property type="entry name" value="Multidrug efflux transporter AcrB transmembrane domain"/>
    <property type="match status" value="2"/>
</dbReference>
<dbReference type="GO" id="GO:0042910">
    <property type="term" value="F:xenobiotic transmembrane transporter activity"/>
    <property type="evidence" value="ECO:0007669"/>
    <property type="project" value="TreeGrafter"/>
</dbReference>
<gene>
    <name evidence="3" type="ORF">MNBD_GAMMA22-3028</name>
</gene>